<dbReference type="InterPro" id="IPR000086">
    <property type="entry name" value="NUDIX_hydrolase_dom"/>
</dbReference>
<feature type="chain" id="PRO_5042139330" description="Nudix hydrolase domain-containing protein" evidence="1">
    <location>
        <begin position="29"/>
        <end position="245"/>
    </location>
</feature>
<organism evidence="3 4">
    <name type="scientific">Cymbomonas tetramitiformis</name>
    <dbReference type="NCBI Taxonomy" id="36881"/>
    <lineage>
        <taxon>Eukaryota</taxon>
        <taxon>Viridiplantae</taxon>
        <taxon>Chlorophyta</taxon>
        <taxon>Pyramimonadophyceae</taxon>
        <taxon>Pyramimonadales</taxon>
        <taxon>Pyramimonadaceae</taxon>
        <taxon>Cymbomonas</taxon>
    </lineage>
</organism>
<dbReference type="InterPro" id="IPR015797">
    <property type="entry name" value="NUDIX_hydrolase-like_dom_sf"/>
</dbReference>
<dbReference type="Proteomes" id="UP001190700">
    <property type="component" value="Unassembled WGS sequence"/>
</dbReference>
<accession>A0AAE0F351</accession>
<proteinExistence type="predicted"/>
<dbReference type="Gene3D" id="3.90.79.10">
    <property type="entry name" value="Nucleoside Triphosphate Pyrophosphohydrolase"/>
    <property type="match status" value="1"/>
</dbReference>
<evidence type="ECO:0000256" key="1">
    <source>
        <dbReference type="SAM" id="SignalP"/>
    </source>
</evidence>
<keyword evidence="1" id="KW-0732">Signal</keyword>
<dbReference type="PROSITE" id="PS51462">
    <property type="entry name" value="NUDIX"/>
    <property type="match status" value="1"/>
</dbReference>
<dbReference type="Pfam" id="PF00293">
    <property type="entry name" value="NUDIX"/>
    <property type="match status" value="1"/>
</dbReference>
<feature type="signal peptide" evidence="1">
    <location>
        <begin position="1"/>
        <end position="28"/>
    </location>
</feature>
<reference evidence="3 4" key="1">
    <citation type="journal article" date="2015" name="Genome Biol. Evol.">
        <title>Comparative Genomics of a Bacterivorous Green Alga Reveals Evolutionary Causalities and Consequences of Phago-Mixotrophic Mode of Nutrition.</title>
        <authorList>
            <person name="Burns J.A."/>
            <person name="Paasch A."/>
            <person name="Narechania A."/>
            <person name="Kim E."/>
        </authorList>
    </citation>
    <scope>NUCLEOTIDE SEQUENCE [LARGE SCALE GENOMIC DNA]</scope>
    <source>
        <strain evidence="3 4">PLY_AMNH</strain>
    </source>
</reference>
<protein>
    <recommendedName>
        <fullName evidence="2">Nudix hydrolase domain-containing protein</fullName>
    </recommendedName>
</protein>
<dbReference type="AlphaFoldDB" id="A0AAE0F351"/>
<dbReference type="EMBL" id="LGRX02027909">
    <property type="protein sequence ID" value="KAK3248650.1"/>
    <property type="molecule type" value="Genomic_DNA"/>
</dbReference>
<sequence>MANSNLALRKSLLCFSLSFVILAPYIHSGLKANVLEVGESDPGNELIQVVGNDTDLWHSHQRLATMDAVHRRGLPHRGAAVLVVNRQLEVLLLKRSPDMKTCPGTWSTLGEHSHPGESYEATALRGLAEEINVEGSTQLHEVWNTSIYEHLEFADGRIDNVWLKWYYCQISPNTTKLSSESSSSAFIPLKGMRSFLTKLPKGKLCKSVVNFEVRLLAGDALQSSRHMSYEDHLVLTMDRVYSLLT</sequence>
<evidence type="ECO:0000313" key="3">
    <source>
        <dbReference type="EMBL" id="KAK3248650.1"/>
    </source>
</evidence>
<evidence type="ECO:0000259" key="2">
    <source>
        <dbReference type="PROSITE" id="PS51462"/>
    </source>
</evidence>
<gene>
    <name evidence="3" type="ORF">CYMTET_41889</name>
</gene>
<dbReference type="SUPFAM" id="SSF55811">
    <property type="entry name" value="Nudix"/>
    <property type="match status" value="1"/>
</dbReference>
<keyword evidence="4" id="KW-1185">Reference proteome</keyword>
<name>A0AAE0F351_9CHLO</name>
<evidence type="ECO:0000313" key="4">
    <source>
        <dbReference type="Proteomes" id="UP001190700"/>
    </source>
</evidence>
<comment type="caution">
    <text evidence="3">The sequence shown here is derived from an EMBL/GenBank/DDBJ whole genome shotgun (WGS) entry which is preliminary data.</text>
</comment>
<feature type="domain" description="Nudix hydrolase" evidence="2">
    <location>
        <begin position="74"/>
        <end position="210"/>
    </location>
</feature>